<evidence type="ECO:0000313" key="3">
    <source>
        <dbReference type="Proteomes" id="UP000298653"/>
    </source>
</evidence>
<keyword evidence="3" id="KW-1185">Reference proteome</keyword>
<feature type="domain" description="HTH cro/C1-type" evidence="1">
    <location>
        <begin position="1"/>
        <end position="15"/>
    </location>
</feature>
<sequence length="77" mass="8708">MYKIAKALDVDISWLMGNDVPSESQGNEIMSSYELANITNKVKNDIQAQELLKIYYDSLNDDNKQRILDLARALGSN</sequence>
<organism evidence="2 3">
    <name type="scientific">Anaerostipes rhamnosivorans</name>
    <dbReference type="NCBI Taxonomy" id="1229621"/>
    <lineage>
        <taxon>Bacteria</taxon>
        <taxon>Bacillati</taxon>
        <taxon>Bacillota</taxon>
        <taxon>Clostridia</taxon>
        <taxon>Lachnospirales</taxon>
        <taxon>Lachnospiraceae</taxon>
        <taxon>Anaerostipes</taxon>
    </lineage>
</organism>
<evidence type="ECO:0000313" key="2">
    <source>
        <dbReference type="EMBL" id="QCP34807.1"/>
    </source>
</evidence>
<dbReference type="KEGG" id="arf:AR1Y2_1353"/>
<proteinExistence type="predicted"/>
<gene>
    <name evidence="2" type="ORF">AR1Y2_1353</name>
</gene>
<reference evidence="2 3" key="1">
    <citation type="submission" date="2019-05" db="EMBL/GenBank/DDBJ databases">
        <title>Complete genome sequencing of Anaerostipes rhamnosivorans.</title>
        <authorList>
            <person name="Bui T.P.N."/>
            <person name="de Vos W.M."/>
        </authorList>
    </citation>
    <scope>NUCLEOTIDE SEQUENCE [LARGE SCALE GENOMIC DNA]</scope>
    <source>
        <strain evidence="2 3">1y2</strain>
    </source>
</reference>
<dbReference type="PROSITE" id="PS50943">
    <property type="entry name" value="HTH_CROC1"/>
    <property type="match status" value="1"/>
</dbReference>
<protein>
    <recommendedName>
        <fullName evidence="1">HTH cro/C1-type domain-containing protein</fullName>
    </recommendedName>
</protein>
<dbReference type="Proteomes" id="UP000298653">
    <property type="component" value="Chromosome"/>
</dbReference>
<evidence type="ECO:0000259" key="1">
    <source>
        <dbReference type="PROSITE" id="PS50943"/>
    </source>
</evidence>
<dbReference type="InterPro" id="IPR001387">
    <property type="entry name" value="Cro/C1-type_HTH"/>
</dbReference>
<name>A0A4P8IDV9_9FIRM</name>
<dbReference type="EMBL" id="CP040058">
    <property type="protein sequence ID" value="QCP34807.1"/>
    <property type="molecule type" value="Genomic_DNA"/>
</dbReference>
<dbReference type="AlphaFoldDB" id="A0A4P8IDV9"/>
<accession>A0A4P8IDV9</accession>